<dbReference type="Proteomes" id="UP000283786">
    <property type="component" value="Chromosome"/>
</dbReference>
<dbReference type="InterPro" id="IPR028250">
    <property type="entry name" value="DsbDN"/>
</dbReference>
<feature type="domain" description="Thiol:disulfide interchange protein DsbD N-terminal" evidence="1">
    <location>
        <begin position="32"/>
        <end position="142"/>
    </location>
</feature>
<dbReference type="RefSeq" id="WP_119837862.1">
    <property type="nucleotide sequence ID" value="NZ_CP060436.1"/>
</dbReference>
<protein>
    <recommendedName>
        <fullName evidence="1">Thiol:disulfide interchange protein DsbD N-terminal domain-containing protein</fullName>
    </recommendedName>
</protein>
<organism evidence="2 3">
    <name type="scientific">Pseudooceanicola algae</name>
    <dbReference type="NCBI Taxonomy" id="1537215"/>
    <lineage>
        <taxon>Bacteria</taxon>
        <taxon>Pseudomonadati</taxon>
        <taxon>Pseudomonadota</taxon>
        <taxon>Alphaproteobacteria</taxon>
        <taxon>Rhodobacterales</taxon>
        <taxon>Paracoccaceae</taxon>
        <taxon>Pseudooceanicola</taxon>
    </lineage>
</organism>
<keyword evidence="3" id="KW-1185">Reference proteome</keyword>
<reference evidence="2 3" key="1">
    <citation type="submission" date="2020-08" db="EMBL/GenBank/DDBJ databases">
        <title>Genome sequence of Rhodobacteraceae bacterium Lw-13e.</title>
        <authorList>
            <person name="Poehlein A."/>
            <person name="Wolter L."/>
            <person name="Daniel R."/>
            <person name="Brinkhoff T."/>
        </authorList>
    </citation>
    <scope>NUCLEOTIDE SEQUENCE [LARGE SCALE GENOMIC DNA]</scope>
    <source>
        <strain evidence="2 3">Lw-13e</strain>
    </source>
</reference>
<name>A0A418SKP0_9RHOB</name>
<dbReference type="OrthoDB" id="9811036at2"/>
<accession>A0A418SKP0</accession>
<sequence length="268" mass="28908">MTFPFRMVALATALSLSALSAAANPYAEYISARLLPGWRAADGTHMAGLELDLADGWKTYWRQPGSAGIPPSFDWTRSGNTQMVEVIWPNPEIFELSGMRSIGYKHRVVLPLKITPGDPSEDVHLSGQIHLGICETVCVPLSLEVSADLSRQKSGRDPAIVAALASRPFTAKEARLTRATCRFEPQQNGVGIEARLTLPSAGQDETAVFELPQPEMFITDAVTRREGDTLIARATLLNGGPMLLDRSQLRITVLGGDHAVEITGCSAG</sequence>
<proteinExistence type="predicted"/>
<dbReference type="KEGG" id="palw:PSAL_019540"/>
<evidence type="ECO:0000313" key="3">
    <source>
        <dbReference type="Proteomes" id="UP000283786"/>
    </source>
</evidence>
<gene>
    <name evidence="2" type="ORF">PSAL_019540</name>
</gene>
<dbReference type="Pfam" id="PF11412">
    <property type="entry name" value="DsbD_N"/>
    <property type="match status" value="1"/>
</dbReference>
<dbReference type="EMBL" id="CP060436">
    <property type="protein sequence ID" value="QPM90715.1"/>
    <property type="molecule type" value="Genomic_DNA"/>
</dbReference>
<evidence type="ECO:0000313" key="2">
    <source>
        <dbReference type="EMBL" id="QPM90715.1"/>
    </source>
</evidence>
<dbReference type="AlphaFoldDB" id="A0A418SKP0"/>
<evidence type="ECO:0000259" key="1">
    <source>
        <dbReference type="Pfam" id="PF11412"/>
    </source>
</evidence>